<evidence type="ECO:0000256" key="1">
    <source>
        <dbReference type="SAM" id="MobiDB-lite"/>
    </source>
</evidence>
<name>A0AAP0RYW3_LIQFO</name>
<evidence type="ECO:0000313" key="2">
    <source>
        <dbReference type="EMBL" id="KAK9284596.1"/>
    </source>
</evidence>
<accession>A0AAP0RYW3</accession>
<dbReference type="AlphaFoldDB" id="A0AAP0RYW3"/>
<organism evidence="2 3">
    <name type="scientific">Liquidambar formosana</name>
    <name type="common">Formosan gum</name>
    <dbReference type="NCBI Taxonomy" id="63359"/>
    <lineage>
        <taxon>Eukaryota</taxon>
        <taxon>Viridiplantae</taxon>
        <taxon>Streptophyta</taxon>
        <taxon>Embryophyta</taxon>
        <taxon>Tracheophyta</taxon>
        <taxon>Spermatophyta</taxon>
        <taxon>Magnoliopsida</taxon>
        <taxon>eudicotyledons</taxon>
        <taxon>Gunneridae</taxon>
        <taxon>Pentapetalae</taxon>
        <taxon>Saxifragales</taxon>
        <taxon>Altingiaceae</taxon>
        <taxon>Liquidambar</taxon>
    </lineage>
</organism>
<evidence type="ECO:0000313" key="3">
    <source>
        <dbReference type="Proteomes" id="UP001415857"/>
    </source>
</evidence>
<keyword evidence="3" id="KW-1185">Reference proteome</keyword>
<proteinExistence type="predicted"/>
<feature type="region of interest" description="Disordered" evidence="1">
    <location>
        <begin position="50"/>
        <end position="70"/>
    </location>
</feature>
<sequence>MNRRARTLHRSFPTRNEGFNRYLKPGALARLRDSRISARSFRFDSHSQISLYRSPSPSSPPSLSPTNSQPQVAMIDGFPCFAGRIYGPRCPQRKKLVAAKSVFFLSSSPASPVSDSPDSIIDVFNTDILVAH</sequence>
<dbReference type="PANTHER" id="PTHR35495">
    <property type="entry name" value="OS06G0679600 PROTEIN"/>
    <property type="match status" value="1"/>
</dbReference>
<dbReference type="EMBL" id="JBBPBK010000005">
    <property type="protein sequence ID" value="KAK9284596.1"/>
    <property type="molecule type" value="Genomic_DNA"/>
</dbReference>
<comment type="caution">
    <text evidence="2">The sequence shown here is derived from an EMBL/GenBank/DDBJ whole genome shotgun (WGS) entry which is preliminary data.</text>
</comment>
<protein>
    <submittedName>
        <fullName evidence="2">Uncharacterized protein</fullName>
    </submittedName>
</protein>
<gene>
    <name evidence="2" type="ORF">L1049_023772</name>
</gene>
<reference evidence="2 3" key="1">
    <citation type="journal article" date="2024" name="Plant J.">
        <title>Genome sequences and population genomics reveal climatic adaptation and genomic divergence between two closely related sweetgum species.</title>
        <authorList>
            <person name="Xu W.Q."/>
            <person name="Ren C.Q."/>
            <person name="Zhang X.Y."/>
            <person name="Comes H.P."/>
            <person name="Liu X.H."/>
            <person name="Li Y.G."/>
            <person name="Kettle C.J."/>
            <person name="Jalonen R."/>
            <person name="Gaisberger H."/>
            <person name="Ma Y.Z."/>
            <person name="Qiu Y.X."/>
        </authorList>
    </citation>
    <scope>NUCLEOTIDE SEQUENCE [LARGE SCALE GENOMIC DNA]</scope>
    <source>
        <strain evidence="2">Hangzhou</strain>
    </source>
</reference>
<dbReference type="PANTHER" id="PTHR35495:SF1">
    <property type="entry name" value="OS06G0679600 PROTEIN"/>
    <property type="match status" value="1"/>
</dbReference>
<dbReference type="Proteomes" id="UP001415857">
    <property type="component" value="Unassembled WGS sequence"/>
</dbReference>